<dbReference type="GO" id="GO:0005975">
    <property type="term" value="P:carbohydrate metabolic process"/>
    <property type="evidence" value="ECO:0007669"/>
    <property type="project" value="InterPro"/>
</dbReference>
<evidence type="ECO:0000256" key="6">
    <source>
        <dbReference type="ARBA" id="ARBA00023277"/>
    </source>
</evidence>
<dbReference type="GO" id="GO:0016787">
    <property type="term" value="F:hydrolase activity"/>
    <property type="evidence" value="ECO:0007669"/>
    <property type="project" value="UniProtKB-KW"/>
</dbReference>
<evidence type="ECO:0000256" key="5">
    <source>
        <dbReference type="ARBA" id="ARBA00022679"/>
    </source>
</evidence>
<dbReference type="PANTHER" id="PTHR32438:SF5">
    <property type="entry name" value="4-ALPHA-GLUCANOTRANSFERASE DPE1, CHLOROPLASTIC_AMYLOPLASTIC"/>
    <property type="match status" value="1"/>
</dbReference>
<evidence type="ECO:0000256" key="7">
    <source>
        <dbReference type="ARBA" id="ARBA00031423"/>
    </source>
</evidence>
<evidence type="ECO:0000256" key="2">
    <source>
        <dbReference type="ARBA" id="ARBA00005684"/>
    </source>
</evidence>
<gene>
    <name evidence="10" type="ORF">LEA_15959</name>
</gene>
<feature type="region of interest" description="Disordered" evidence="9">
    <location>
        <begin position="109"/>
        <end position="151"/>
    </location>
</feature>
<dbReference type="Pfam" id="PF02446">
    <property type="entry name" value="Glyco_hydro_77"/>
    <property type="match status" value="1"/>
</dbReference>
<dbReference type="AlphaFoldDB" id="K1SFQ0"/>
<dbReference type="InterPro" id="IPR017853">
    <property type="entry name" value="GH"/>
</dbReference>
<keyword evidence="6" id="KW-0119">Carbohydrate metabolism</keyword>
<dbReference type="InterPro" id="IPR003385">
    <property type="entry name" value="Glyco_hydro_77"/>
</dbReference>
<keyword evidence="4 10" id="KW-0328">Glycosyltransferase</keyword>
<reference evidence="10" key="1">
    <citation type="journal article" date="2013" name="Environ. Microbiol.">
        <title>Microbiota from the distal guts of lean and obese adolescents exhibit partial functional redundancy besides clear differences in community structure.</title>
        <authorList>
            <person name="Ferrer M."/>
            <person name="Ruiz A."/>
            <person name="Lanza F."/>
            <person name="Haange S.B."/>
            <person name="Oberbach A."/>
            <person name="Till H."/>
            <person name="Bargiela R."/>
            <person name="Campoy C."/>
            <person name="Segura M.T."/>
            <person name="Richter M."/>
            <person name="von Bergen M."/>
            <person name="Seifert J."/>
            <person name="Suarez A."/>
        </authorList>
    </citation>
    <scope>NUCLEOTIDE SEQUENCE</scope>
</reference>
<comment type="caution">
    <text evidence="10">The sequence shown here is derived from an EMBL/GenBank/DDBJ whole genome shotgun (WGS) entry which is preliminary data.</text>
</comment>
<evidence type="ECO:0000256" key="3">
    <source>
        <dbReference type="ARBA" id="ARBA00012560"/>
    </source>
</evidence>
<name>K1SFQ0_9ZZZZ</name>
<comment type="catalytic activity">
    <reaction evidence="1">
        <text>Transfers a segment of a (1-&gt;4)-alpha-D-glucan to a new position in an acceptor, which may be glucose or a (1-&gt;4)-alpha-D-glucan.</text>
        <dbReference type="EC" id="2.4.1.25"/>
    </reaction>
</comment>
<keyword evidence="5 10" id="KW-0808">Transferase</keyword>
<accession>K1SFQ0</accession>
<sequence length="151" mass="16491">MAYPGTHDNNTLRGWLENETTPAQRKQAKAYFALTEQEGEITGLLRGVLASPAELAIVTMADWLEKGSEARMNTPGNPAGNWQWRVAAKDLTPALARKIHEMSARYFRAEPLPEAEPKKEKAPAPQPKAKAADAKEEKTTAPAKKAAKSAK</sequence>
<dbReference type="EC" id="2.4.1.25" evidence="3"/>
<protein>
    <recommendedName>
        <fullName evidence="3">4-alpha-glucanotransferase</fullName>
        <ecNumber evidence="3">2.4.1.25</ecNumber>
    </recommendedName>
    <alternativeName>
        <fullName evidence="7">Amylomaltase</fullName>
    </alternativeName>
    <alternativeName>
        <fullName evidence="8">Disproportionating enzyme</fullName>
    </alternativeName>
</protein>
<evidence type="ECO:0000256" key="4">
    <source>
        <dbReference type="ARBA" id="ARBA00022676"/>
    </source>
</evidence>
<evidence type="ECO:0000313" key="10">
    <source>
        <dbReference type="EMBL" id="EKC54229.1"/>
    </source>
</evidence>
<evidence type="ECO:0000256" key="8">
    <source>
        <dbReference type="ARBA" id="ARBA00031501"/>
    </source>
</evidence>
<dbReference type="Gene3D" id="3.20.20.80">
    <property type="entry name" value="Glycosidases"/>
    <property type="match status" value="1"/>
</dbReference>
<organism evidence="10">
    <name type="scientific">human gut metagenome</name>
    <dbReference type="NCBI Taxonomy" id="408170"/>
    <lineage>
        <taxon>unclassified sequences</taxon>
        <taxon>metagenomes</taxon>
        <taxon>organismal metagenomes</taxon>
    </lineage>
</organism>
<dbReference type="PANTHER" id="PTHR32438">
    <property type="entry name" value="4-ALPHA-GLUCANOTRANSFERASE DPE1, CHLOROPLASTIC/AMYLOPLASTIC"/>
    <property type="match status" value="1"/>
</dbReference>
<keyword evidence="10" id="KW-0378">Hydrolase</keyword>
<feature type="compositionally biased region" description="Basic and acidic residues" evidence="9">
    <location>
        <begin position="130"/>
        <end position="139"/>
    </location>
</feature>
<proteinExistence type="inferred from homology"/>
<dbReference type="EMBL" id="AJWY01010903">
    <property type="protein sequence ID" value="EKC54229.1"/>
    <property type="molecule type" value="Genomic_DNA"/>
</dbReference>
<evidence type="ECO:0000256" key="1">
    <source>
        <dbReference type="ARBA" id="ARBA00000439"/>
    </source>
</evidence>
<dbReference type="SUPFAM" id="SSF51445">
    <property type="entry name" value="(Trans)glycosidases"/>
    <property type="match status" value="1"/>
</dbReference>
<evidence type="ECO:0000256" key="9">
    <source>
        <dbReference type="SAM" id="MobiDB-lite"/>
    </source>
</evidence>
<comment type="similarity">
    <text evidence="2">Belongs to the disproportionating enzyme family.</text>
</comment>
<dbReference type="GO" id="GO:0004134">
    <property type="term" value="F:4-alpha-glucanotransferase activity"/>
    <property type="evidence" value="ECO:0007669"/>
    <property type="project" value="UniProtKB-EC"/>
</dbReference>